<organism evidence="3 4">
    <name type="scientific">Halochromatium glycolicum</name>
    <dbReference type="NCBI Taxonomy" id="85075"/>
    <lineage>
        <taxon>Bacteria</taxon>
        <taxon>Pseudomonadati</taxon>
        <taxon>Pseudomonadota</taxon>
        <taxon>Gammaproteobacteria</taxon>
        <taxon>Chromatiales</taxon>
        <taxon>Chromatiaceae</taxon>
        <taxon>Halochromatium</taxon>
    </lineage>
</organism>
<dbReference type="EMBL" id="NRSJ01000010">
    <property type="protein sequence ID" value="MBK1704410.1"/>
    <property type="molecule type" value="Genomic_DNA"/>
</dbReference>
<accession>A0AAJ0U3Y6</accession>
<evidence type="ECO:0000259" key="2">
    <source>
        <dbReference type="Pfam" id="PF05239"/>
    </source>
</evidence>
<proteinExistence type="predicted"/>
<dbReference type="InterPro" id="IPR027275">
    <property type="entry name" value="PRC-brl_dom"/>
</dbReference>
<keyword evidence="4" id="KW-1185">Reference proteome</keyword>
<feature type="compositionally biased region" description="Low complexity" evidence="1">
    <location>
        <begin position="52"/>
        <end position="68"/>
    </location>
</feature>
<name>A0AAJ0U3Y6_9GAMM</name>
<dbReference type="SUPFAM" id="SSF47473">
    <property type="entry name" value="EF-hand"/>
    <property type="match status" value="1"/>
</dbReference>
<evidence type="ECO:0000313" key="4">
    <source>
        <dbReference type="Proteomes" id="UP001296776"/>
    </source>
</evidence>
<dbReference type="Gene3D" id="2.30.30.240">
    <property type="entry name" value="PRC-barrel domain"/>
    <property type="match status" value="1"/>
</dbReference>
<feature type="domain" description="PRC-barrel" evidence="2">
    <location>
        <begin position="77"/>
        <end position="135"/>
    </location>
</feature>
<feature type="region of interest" description="Disordered" evidence="1">
    <location>
        <begin position="220"/>
        <end position="240"/>
    </location>
</feature>
<reference evidence="3" key="2">
    <citation type="journal article" date="2020" name="Microorganisms">
        <title>Osmotic Adaptation and Compatible Solute Biosynthesis of Phototrophic Bacteria as Revealed from Genome Analyses.</title>
        <authorList>
            <person name="Imhoff J.F."/>
            <person name="Rahn T."/>
            <person name="Kunzel S."/>
            <person name="Keller A."/>
            <person name="Neulinger S.C."/>
        </authorList>
    </citation>
    <scope>NUCLEOTIDE SEQUENCE</scope>
    <source>
        <strain evidence="3">DSM 11080</strain>
    </source>
</reference>
<dbReference type="AlphaFoldDB" id="A0AAJ0U3Y6"/>
<dbReference type="RefSeq" id="WP_200345603.1">
    <property type="nucleotide sequence ID" value="NZ_NRSJ01000010.1"/>
</dbReference>
<dbReference type="InterPro" id="IPR011992">
    <property type="entry name" value="EF-hand-dom_pair"/>
</dbReference>
<evidence type="ECO:0000256" key="1">
    <source>
        <dbReference type="SAM" id="MobiDB-lite"/>
    </source>
</evidence>
<comment type="caution">
    <text evidence="3">The sequence shown here is derived from an EMBL/GenBank/DDBJ whole genome shotgun (WGS) entry which is preliminary data.</text>
</comment>
<protein>
    <recommendedName>
        <fullName evidence="2">PRC-barrel domain-containing protein</fullName>
    </recommendedName>
</protein>
<sequence>MNLPTPTQAFRAPRLPMAVSALASTWGGGLLLTGLLAGPVAAGSVEKDMDGQKQTQTGSGQQASGETGKPITKRLPDRYQLSSWMGMPVQNPAGDKLGTVKDLVMDDLGQVRYVIMKSQLLADNKQGDLVAVPVGHFVYPLAREDHLVFDATPTQVSQAPAFGPHATPNMGRPEISSVIVAYWVPEDSEQSAQQTGEPGYEGNRDIIKLSEPKSELFSALDQNDSGAIEPKEAKDHERLSEQFEEVDTYGNDAITRSEFAAFELKEAEASQYKDSDGNMTQ</sequence>
<dbReference type="Proteomes" id="UP001296776">
    <property type="component" value="Unassembled WGS sequence"/>
</dbReference>
<reference evidence="3" key="1">
    <citation type="submission" date="2017-08" db="EMBL/GenBank/DDBJ databases">
        <authorList>
            <person name="Imhoff J.F."/>
            <person name="Rahn T."/>
            <person name="Kuenzel S."/>
            <person name="Neulinger S.C."/>
        </authorList>
    </citation>
    <scope>NUCLEOTIDE SEQUENCE</scope>
    <source>
        <strain evidence="3">DSM 11080</strain>
    </source>
</reference>
<gene>
    <name evidence="3" type="ORF">CKO40_07635</name>
</gene>
<dbReference type="SUPFAM" id="SSF50346">
    <property type="entry name" value="PRC-barrel domain"/>
    <property type="match status" value="1"/>
</dbReference>
<dbReference type="Gene3D" id="1.10.238.10">
    <property type="entry name" value="EF-hand"/>
    <property type="match status" value="1"/>
</dbReference>
<feature type="region of interest" description="Disordered" evidence="1">
    <location>
        <begin position="46"/>
        <end position="73"/>
    </location>
</feature>
<dbReference type="InterPro" id="IPR011033">
    <property type="entry name" value="PRC_barrel-like_sf"/>
</dbReference>
<evidence type="ECO:0000313" key="3">
    <source>
        <dbReference type="EMBL" id="MBK1704410.1"/>
    </source>
</evidence>
<feature type="compositionally biased region" description="Basic and acidic residues" evidence="1">
    <location>
        <begin position="229"/>
        <end position="240"/>
    </location>
</feature>
<dbReference type="Pfam" id="PF05239">
    <property type="entry name" value="PRC"/>
    <property type="match status" value="1"/>
</dbReference>